<name>A0AC61DCD9_9FIRM</name>
<comment type="caution">
    <text evidence="1">The sequence shown here is derived from an EMBL/GenBank/DDBJ whole genome shotgun (WGS) entry which is preliminary data.</text>
</comment>
<protein>
    <submittedName>
        <fullName evidence="1">Deoxyribose-phosphate aldolase</fullName>
    </submittedName>
</protein>
<organism evidence="1 2">
    <name type="scientific">Sporanaerobium hydrogeniformans</name>
    <dbReference type="NCBI Taxonomy" id="3072179"/>
    <lineage>
        <taxon>Bacteria</taxon>
        <taxon>Bacillati</taxon>
        <taxon>Bacillota</taxon>
        <taxon>Clostridia</taxon>
        <taxon>Lachnospirales</taxon>
        <taxon>Lachnospiraceae</taxon>
        <taxon>Sporanaerobium</taxon>
    </lineage>
</organism>
<accession>A0AC61DCD9</accession>
<dbReference type="Proteomes" id="UP000224460">
    <property type="component" value="Unassembled WGS sequence"/>
</dbReference>
<evidence type="ECO:0000313" key="1">
    <source>
        <dbReference type="EMBL" id="PHV70974.1"/>
    </source>
</evidence>
<keyword evidence="2" id="KW-1185">Reference proteome</keyword>
<dbReference type="EMBL" id="PEDL01000006">
    <property type="protein sequence ID" value="PHV70974.1"/>
    <property type="molecule type" value="Genomic_DNA"/>
</dbReference>
<gene>
    <name evidence="1" type="primary">deoC</name>
    <name evidence="1" type="ORF">CS063_08120</name>
</gene>
<evidence type="ECO:0000313" key="2">
    <source>
        <dbReference type="Proteomes" id="UP000224460"/>
    </source>
</evidence>
<reference evidence="1" key="1">
    <citation type="submission" date="2017-10" db="EMBL/GenBank/DDBJ databases">
        <title>Genome sequence of cellulolytic Lachnospiraceae bacterium XHS1971 isolated from hotspring sediment.</title>
        <authorList>
            <person name="Vasudevan G."/>
            <person name="Joshi A.J."/>
            <person name="Hivarkar S."/>
            <person name="Lanjekar V.B."/>
            <person name="Dhakephalkar P.K."/>
            <person name="Dagar S."/>
        </authorList>
    </citation>
    <scope>NUCLEOTIDE SEQUENCE</scope>
    <source>
        <strain evidence="1">XHS1971</strain>
    </source>
</reference>
<proteinExistence type="predicted"/>
<sequence>MNIAQMIDHTCLKATATEADIKQLCEEAITHNFKTVCVPTCYVAMSAHLLSGTDVGITTVVGFPLGNETPAAKAFEAKEAVLNGATDVDMVINIGALKDKKYDYVKFDIEEVVRATKSVDPKALVKVIIETCYLTPEEIEEVTEIVVQAGADFVKTSTGFGTAGATLENIQLMKKIVGNRIEIKAAGGIGSSEDAKLLIEAGATRLGTSKSIAIIQGEKLGDSGAY</sequence>